<accession>A0A9X1ZZN3</accession>
<dbReference type="AlphaFoldDB" id="A0A9X1ZZN3"/>
<dbReference type="Gene3D" id="1.10.40.40">
    <property type="entry name" value="Deoxyribonucleotidase, domain 2"/>
    <property type="match status" value="1"/>
</dbReference>
<feature type="active site" description="Proton donor" evidence="2">
    <location>
        <position position="11"/>
    </location>
</feature>
<dbReference type="Proteomes" id="UP001139521">
    <property type="component" value="Unassembled WGS sequence"/>
</dbReference>
<dbReference type="GO" id="GO:0009223">
    <property type="term" value="P:pyrimidine deoxyribonucleotide catabolic process"/>
    <property type="evidence" value="ECO:0007669"/>
    <property type="project" value="TreeGrafter"/>
</dbReference>
<proteinExistence type="inferred from homology"/>
<keyword evidence="4" id="KW-1185">Reference proteome</keyword>
<evidence type="ECO:0000313" key="4">
    <source>
        <dbReference type="Proteomes" id="UP001139521"/>
    </source>
</evidence>
<evidence type="ECO:0000313" key="3">
    <source>
        <dbReference type="EMBL" id="MCL6219356.1"/>
    </source>
</evidence>
<dbReference type="PANTHER" id="PTHR16504">
    <property type="entry name" value="5'(3')-DEOXYRIBONUCLEOTIDASE"/>
    <property type="match status" value="1"/>
</dbReference>
<dbReference type="InterPro" id="IPR036412">
    <property type="entry name" value="HAD-like_sf"/>
</dbReference>
<comment type="caution">
    <text evidence="3">The sequence shown here is derived from an EMBL/GenBank/DDBJ whole genome shotgun (WGS) entry which is preliminary data.</text>
</comment>
<dbReference type="SFLD" id="SFLDS00003">
    <property type="entry name" value="Haloacid_Dehalogenase"/>
    <property type="match status" value="1"/>
</dbReference>
<dbReference type="InterPro" id="IPR010708">
    <property type="entry name" value="5'(3')-deoxyribonucleotidase"/>
</dbReference>
<dbReference type="SUPFAM" id="SSF56784">
    <property type="entry name" value="HAD-like"/>
    <property type="match status" value="1"/>
</dbReference>
<dbReference type="GO" id="GO:0008253">
    <property type="term" value="F:5'-nucleotidase activity"/>
    <property type="evidence" value="ECO:0007669"/>
    <property type="project" value="InterPro"/>
</dbReference>
<dbReference type="Gene3D" id="3.40.50.1000">
    <property type="entry name" value="HAD superfamily/HAD-like"/>
    <property type="match status" value="1"/>
</dbReference>
<dbReference type="PANTHER" id="PTHR16504:SF4">
    <property type="entry name" value="5'(3')-DEOXYRIBONUCLEOTIDASE"/>
    <property type="match status" value="1"/>
</dbReference>
<evidence type="ECO:0000256" key="1">
    <source>
        <dbReference type="ARBA" id="ARBA00009589"/>
    </source>
</evidence>
<reference evidence="3" key="1">
    <citation type="submission" date="2022-01" db="EMBL/GenBank/DDBJ databases">
        <title>Genome sequencing of Zunongwangia sp. M21534 genome.</title>
        <authorList>
            <person name="Chen Y."/>
            <person name="Dong C."/>
            <person name="Shao Z."/>
        </authorList>
    </citation>
    <scope>NUCLEOTIDE SEQUENCE</scope>
    <source>
        <strain evidence="3">MCCC M21534</strain>
    </source>
</reference>
<dbReference type="RefSeq" id="WP_249602079.1">
    <property type="nucleotide sequence ID" value="NZ_JAKHSK010000019.1"/>
</dbReference>
<evidence type="ECO:0000256" key="2">
    <source>
        <dbReference type="PIRSR" id="PIRSR610708-1"/>
    </source>
</evidence>
<sequence length="181" mass="21149">MKKESIAIDMDGVMADVETHFLNWYNKEYQAALNHEDLKGKSESKAFPVKGIIRKYANTPGFFETVPVMEGAIEAVKKLQQQYDVYVVSAAMEFPSSLIEKRNWLQKYFPFIDWRNIILCGSKHIISTNYMIDDHPKNLDPFKGETLLFEAFHNIKVKNHSRAKNWKDVLHYFDIKLDDLD</sequence>
<dbReference type="EMBL" id="JAKHSK010000019">
    <property type="protein sequence ID" value="MCL6219356.1"/>
    <property type="molecule type" value="Genomic_DNA"/>
</dbReference>
<organism evidence="3 4">
    <name type="scientific">Zunongwangia pacifica</name>
    <dbReference type="NCBI Taxonomy" id="2911062"/>
    <lineage>
        <taxon>Bacteria</taxon>
        <taxon>Pseudomonadati</taxon>
        <taxon>Bacteroidota</taxon>
        <taxon>Flavobacteriia</taxon>
        <taxon>Flavobacteriales</taxon>
        <taxon>Flavobacteriaceae</taxon>
        <taxon>Zunongwangia</taxon>
    </lineage>
</organism>
<name>A0A9X1ZZN3_9FLAO</name>
<gene>
    <name evidence="3" type="ORF">L1967_13750</name>
</gene>
<protein>
    <submittedName>
        <fullName evidence="3">5'(3')-deoxyribonucleotidase</fullName>
    </submittedName>
</protein>
<dbReference type="SFLD" id="SFLDG01146">
    <property type="entry name" value="C1.2.2"/>
    <property type="match status" value="1"/>
</dbReference>
<dbReference type="InterPro" id="IPR023214">
    <property type="entry name" value="HAD_sf"/>
</dbReference>
<dbReference type="SFLD" id="SFLDG01126">
    <property type="entry name" value="C1.2:_Nucleotidase_Like"/>
    <property type="match status" value="1"/>
</dbReference>
<feature type="active site" description="Nucleophile" evidence="2">
    <location>
        <position position="9"/>
    </location>
</feature>
<dbReference type="Pfam" id="PF06941">
    <property type="entry name" value="NT5C"/>
    <property type="match status" value="1"/>
</dbReference>
<comment type="similarity">
    <text evidence="1">Belongs to the 5'(3')-deoxyribonucleotidase family.</text>
</comment>